<proteinExistence type="predicted"/>
<protein>
    <recommendedName>
        <fullName evidence="2">Alginate export domain-containing protein</fullName>
    </recommendedName>
</protein>
<gene>
    <name evidence="1" type="ORF">METZ01_LOCUS23416</name>
</gene>
<dbReference type="AlphaFoldDB" id="A0A381PU28"/>
<organism evidence="1">
    <name type="scientific">marine metagenome</name>
    <dbReference type="NCBI Taxonomy" id="408172"/>
    <lineage>
        <taxon>unclassified sequences</taxon>
        <taxon>metagenomes</taxon>
        <taxon>ecological metagenomes</taxon>
    </lineage>
</organism>
<evidence type="ECO:0000313" key="1">
    <source>
        <dbReference type="EMBL" id="SUZ70562.1"/>
    </source>
</evidence>
<reference evidence="1" key="1">
    <citation type="submission" date="2018-05" db="EMBL/GenBank/DDBJ databases">
        <authorList>
            <person name="Lanie J.A."/>
            <person name="Ng W.-L."/>
            <person name="Kazmierczak K.M."/>
            <person name="Andrzejewski T.M."/>
            <person name="Davidsen T.M."/>
            <person name="Wayne K.J."/>
            <person name="Tettelin H."/>
            <person name="Glass J.I."/>
            <person name="Rusch D."/>
            <person name="Podicherti R."/>
            <person name="Tsui H.-C.T."/>
            <person name="Winkler M.E."/>
        </authorList>
    </citation>
    <scope>NUCLEOTIDE SEQUENCE</scope>
</reference>
<accession>A0A381PU28</accession>
<sequence length="317" mass="36288">MRGYIGDNFSVGLDLRNRILFGETQVIFEDKGIIDLSNFIVDSQDFKIHSVIDRIWLKYQIDKIEISIGRQRVNWGINTIWNPNDLFNAYNFIDFDYIERPGSDVLRFQYTGDDLSSLDIVYKPSKYNGSVISALYRINKGGYDFQFLAANYYDDLALGGGWAGNIKNAGFKGEITYFISKKKTQDNSTSFSTSIDYSFRNGLYILATHLYNSNGISDPDKFNLENLTDNILSPKNLMPSKNSYLIQASKQISPAINSSLAIMHGQGVKFLFISPNISYEIDSSYDASIIGQFFYMDQDKIYKNLLKGIYFQFKYSF</sequence>
<dbReference type="EMBL" id="UINC01001094">
    <property type="protein sequence ID" value="SUZ70562.1"/>
    <property type="molecule type" value="Genomic_DNA"/>
</dbReference>
<name>A0A381PU28_9ZZZZ</name>
<evidence type="ECO:0008006" key="2">
    <source>
        <dbReference type="Google" id="ProtNLM"/>
    </source>
</evidence>